<evidence type="ECO:0000256" key="1">
    <source>
        <dbReference type="SAM" id="MobiDB-lite"/>
    </source>
</evidence>
<proteinExistence type="predicted"/>
<feature type="region of interest" description="Disordered" evidence="1">
    <location>
        <begin position="33"/>
        <end position="337"/>
    </location>
</feature>
<accession>D2QX41</accession>
<sequence length="337" mass="33490">MRSIDSRLPRFGMMVIAALVLVGCQGKNVVEPPGTLQPPSVQMPGDQSYYPGAPASRSSPTGSDSRWAAAPPGPLSISSSASTSAALARARTSVDLSPAGSLSSSTSTSTTPGTTTPAGMGVGPLDPGTKAPVIPFTTSGESPIRIVEGPASSTRFSQTQSRGMPANVATSAPRTAPVVANPSGTNSSTTVASLPGPTARPSSNIPFTPSPVAGEPGMVEISQLPQATTQPRVAPATIRTRGMLAPPNSTPGPAVPSAPASGTTAPGVPGAPPAAAPTGAPPASNAPAVPRYSDTGDSSSSAALATYEETQPAEKPITIPVAPATYVTPSDGTWERR</sequence>
<feature type="compositionally biased region" description="Polar residues" evidence="1">
    <location>
        <begin position="151"/>
        <end position="173"/>
    </location>
</feature>
<dbReference type="EMBL" id="CP001848">
    <property type="protein sequence ID" value="ADB17881.1"/>
    <property type="molecule type" value="Genomic_DNA"/>
</dbReference>
<feature type="compositionally biased region" description="Low complexity" evidence="1">
    <location>
        <begin position="276"/>
        <end position="288"/>
    </location>
</feature>
<evidence type="ECO:0000313" key="2">
    <source>
        <dbReference type="EMBL" id="ADB17881.1"/>
    </source>
</evidence>
<name>D2QX41_PIRSD</name>
<evidence type="ECO:0000313" key="3">
    <source>
        <dbReference type="Proteomes" id="UP000001887"/>
    </source>
</evidence>
<dbReference type="PROSITE" id="PS51257">
    <property type="entry name" value="PROKAR_LIPOPROTEIN"/>
    <property type="match status" value="1"/>
</dbReference>
<dbReference type="KEGG" id="psl:Psta_3217"/>
<protein>
    <submittedName>
        <fullName evidence="2">Uncharacterized protein</fullName>
    </submittedName>
</protein>
<feature type="compositionally biased region" description="Low complexity" evidence="1">
    <location>
        <begin position="257"/>
        <end position="268"/>
    </location>
</feature>
<dbReference type="Proteomes" id="UP000001887">
    <property type="component" value="Chromosome"/>
</dbReference>
<dbReference type="AlphaFoldDB" id="D2QX41"/>
<feature type="compositionally biased region" description="Polar residues" evidence="1">
    <location>
        <begin position="182"/>
        <end position="192"/>
    </location>
</feature>
<dbReference type="HOGENOM" id="CLU_823509_0_0_0"/>
<gene>
    <name evidence="2" type="ordered locus">Psta_3217</name>
</gene>
<feature type="compositionally biased region" description="Low complexity" evidence="1">
    <location>
        <begin position="75"/>
        <end position="119"/>
    </location>
</feature>
<organism evidence="2 3">
    <name type="scientific">Pirellula staleyi (strain ATCC 27377 / DSM 6068 / ICPB 4128)</name>
    <name type="common">Pirella staleyi</name>
    <dbReference type="NCBI Taxonomy" id="530564"/>
    <lineage>
        <taxon>Bacteria</taxon>
        <taxon>Pseudomonadati</taxon>
        <taxon>Planctomycetota</taxon>
        <taxon>Planctomycetia</taxon>
        <taxon>Pirellulales</taxon>
        <taxon>Pirellulaceae</taxon>
        <taxon>Pirellula</taxon>
    </lineage>
</organism>
<reference evidence="2 3" key="1">
    <citation type="journal article" date="2009" name="Stand. Genomic Sci.">
        <title>Complete genome sequence of Pirellula staleyi type strain (ATCC 27377).</title>
        <authorList>
            <person name="Clum A."/>
            <person name="Tindall B.J."/>
            <person name="Sikorski J."/>
            <person name="Ivanova N."/>
            <person name="Mavrommatis K."/>
            <person name="Lucas S."/>
            <person name="Glavina del Rio T."/>
            <person name="Nolan M."/>
            <person name="Chen F."/>
            <person name="Tice H."/>
            <person name="Pitluck S."/>
            <person name="Cheng J.F."/>
            <person name="Chertkov O."/>
            <person name="Brettin T."/>
            <person name="Han C."/>
            <person name="Detter J.C."/>
            <person name="Kuske C."/>
            <person name="Bruce D."/>
            <person name="Goodwin L."/>
            <person name="Ovchinikova G."/>
            <person name="Pati A."/>
            <person name="Mikhailova N."/>
            <person name="Chen A."/>
            <person name="Palaniappan K."/>
            <person name="Land M."/>
            <person name="Hauser L."/>
            <person name="Chang Y.J."/>
            <person name="Jeffries C.D."/>
            <person name="Chain P."/>
            <person name="Rohde M."/>
            <person name="Goker M."/>
            <person name="Bristow J."/>
            <person name="Eisen J.A."/>
            <person name="Markowitz V."/>
            <person name="Hugenholtz P."/>
            <person name="Kyrpides N.C."/>
            <person name="Klenk H.P."/>
            <person name="Lapidus A."/>
        </authorList>
    </citation>
    <scope>NUCLEOTIDE SEQUENCE [LARGE SCALE GENOMIC DNA]</scope>
    <source>
        <strain evidence="3">ATCC 27377 / DSM 6068 / ICPB 4128</strain>
    </source>
</reference>
<keyword evidence="3" id="KW-1185">Reference proteome</keyword>